<dbReference type="PRINTS" id="PR00455">
    <property type="entry name" value="HTHTETR"/>
</dbReference>
<keyword evidence="2" id="KW-0805">Transcription regulation</keyword>
<dbReference type="InterPro" id="IPR036271">
    <property type="entry name" value="Tet_transcr_reg_TetR-rel_C_sf"/>
</dbReference>
<protein>
    <submittedName>
        <fullName evidence="7">TetR/AcrR family transcriptional regulator</fullName>
    </submittedName>
</protein>
<dbReference type="SUPFAM" id="SSF48498">
    <property type="entry name" value="Tetracyclin repressor-like, C-terminal domain"/>
    <property type="match status" value="1"/>
</dbReference>
<keyword evidence="3 5" id="KW-0238">DNA-binding</keyword>
<accession>A0ABS5KKE8</accession>
<evidence type="ECO:0000259" key="6">
    <source>
        <dbReference type="PROSITE" id="PS50977"/>
    </source>
</evidence>
<dbReference type="RefSeq" id="WP_212008050.1">
    <property type="nucleotide sequence ID" value="NZ_JAAFYZ010000013.1"/>
</dbReference>
<dbReference type="InterPro" id="IPR001647">
    <property type="entry name" value="HTH_TetR"/>
</dbReference>
<dbReference type="EMBL" id="JAAFYZ010000013">
    <property type="protein sequence ID" value="MBS2546401.1"/>
    <property type="molecule type" value="Genomic_DNA"/>
</dbReference>
<sequence>MPRLSTELQAQRRQHVLTSAWGRFSEDGFHATSMDDIVAATGMSARAVYRYFPSKDELIDAAADEALTVLRGIFTRLLESEPTPTPAETITALVDELSDRAANATYDLSKIAMHAWSEALRRPEVAGRTRAFYRDVHGHLAELAVQWRTAGYLTADADPEDVATALVALMPGLIVNQHLVDPVAADQLIAGIASLGVNVTQD</sequence>
<feature type="DNA-binding region" description="H-T-H motif" evidence="5">
    <location>
        <begin position="33"/>
        <end position="52"/>
    </location>
</feature>
<keyword evidence="8" id="KW-1185">Reference proteome</keyword>
<evidence type="ECO:0000256" key="1">
    <source>
        <dbReference type="ARBA" id="ARBA00022491"/>
    </source>
</evidence>
<keyword evidence="1" id="KW-0678">Repressor</keyword>
<organism evidence="7 8">
    <name type="scientific">Catenulispora pinistramenti</name>
    <dbReference type="NCBI Taxonomy" id="2705254"/>
    <lineage>
        <taxon>Bacteria</taxon>
        <taxon>Bacillati</taxon>
        <taxon>Actinomycetota</taxon>
        <taxon>Actinomycetes</taxon>
        <taxon>Catenulisporales</taxon>
        <taxon>Catenulisporaceae</taxon>
        <taxon>Catenulispora</taxon>
    </lineage>
</organism>
<evidence type="ECO:0000256" key="4">
    <source>
        <dbReference type="ARBA" id="ARBA00023163"/>
    </source>
</evidence>
<dbReference type="Proteomes" id="UP000730482">
    <property type="component" value="Unassembled WGS sequence"/>
</dbReference>
<feature type="domain" description="HTH tetR-type" evidence="6">
    <location>
        <begin position="10"/>
        <end position="70"/>
    </location>
</feature>
<dbReference type="PANTHER" id="PTHR30055">
    <property type="entry name" value="HTH-TYPE TRANSCRIPTIONAL REGULATOR RUTR"/>
    <property type="match status" value="1"/>
</dbReference>
<dbReference type="Gene3D" id="1.10.357.10">
    <property type="entry name" value="Tetracycline Repressor, domain 2"/>
    <property type="match status" value="1"/>
</dbReference>
<proteinExistence type="predicted"/>
<evidence type="ECO:0000256" key="3">
    <source>
        <dbReference type="ARBA" id="ARBA00023125"/>
    </source>
</evidence>
<evidence type="ECO:0000313" key="7">
    <source>
        <dbReference type="EMBL" id="MBS2546401.1"/>
    </source>
</evidence>
<dbReference type="Pfam" id="PF00440">
    <property type="entry name" value="TetR_N"/>
    <property type="match status" value="1"/>
</dbReference>
<dbReference type="PANTHER" id="PTHR30055:SF234">
    <property type="entry name" value="HTH-TYPE TRANSCRIPTIONAL REGULATOR BETI"/>
    <property type="match status" value="1"/>
</dbReference>
<keyword evidence="4" id="KW-0804">Transcription</keyword>
<reference evidence="7 8" key="1">
    <citation type="submission" date="2020-02" db="EMBL/GenBank/DDBJ databases">
        <title>Acidophilic actinobacteria isolated from forest soil.</title>
        <authorList>
            <person name="Golinska P."/>
        </authorList>
    </citation>
    <scope>NUCLEOTIDE SEQUENCE [LARGE SCALE GENOMIC DNA]</scope>
    <source>
        <strain evidence="7 8">NL8</strain>
    </source>
</reference>
<evidence type="ECO:0000313" key="8">
    <source>
        <dbReference type="Proteomes" id="UP000730482"/>
    </source>
</evidence>
<evidence type="ECO:0000256" key="5">
    <source>
        <dbReference type="PROSITE-ProRule" id="PRU00335"/>
    </source>
</evidence>
<comment type="caution">
    <text evidence="7">The sequence shown here is derived from an EMBL/GenBank/DDBJ whole genome shotgun (WGS) entry which is preliminary data.</text>
</comment>
<dbReference type="PROSITE" id="PS50977">
    <property type="entry name" value="HTH_TETR_2"/>
    <property type="match status" value="1"/>
</dbReference>
<dbReference type="InterPro" id="IPR009057">
    <property type="entry name" value="Homeodomain-like_sf"/>
</dbReference>
<gene>
    <name evidence="7" type="ORF">KGQ19_05930</name>
</gene>
<dbReference type="InterPro" id="IPR039538">
    <property type="entry name" value="BetI_C"/>
</dbReference>
<dbReference type="InterPro" id="IPR050109">
    <property type="entry name" value="HTH-type_TetR-like_transc_reg"/>
</dbReference>
<dbReference type="Pfam" id="PF13977">
    <property type="entry name" value="TetR_C_6"/>
    <property type="match status" value="1"/>
</dbReference>
<dbReference type="SUPFAM" id="SSF46689">
    <property type="entry name" value="Homeodomain-like"/>
    <property type="match status" value="1"/>
</dbReference>
<evidence type="ECO:0000256" key="2">
    <source>
        <dbReference type="ARBA" id="ARBA00023015"/>
    </source>
</evidence>
<name>A0ABS5KKE8_9ACTN</name>